<evidence type="ECO:0000313" key="4">
    <source>
        <dbReference type="EMBL" id="MEJ5861945.1"/>
    </source>
</evidence>
<feature type="transmembrane region" description="Helical" evidence="2">
    <location>
        <begin position="660"/>
        <end position="685"/>
    </location>
</feature>
<organism evidence="4 5">
    <name type="scientific">Pseudomonas farsensis</name>
    <dbReference type="NCBI Taxonomy" id="2745492"/>
    <lineage>
        <taxon>Bacteria</taxon>
        <taxon>Pseudomonadati</taxon>
        <taxon>Pseudomonadota</taxon>
        <taxon>Gammaproteobacteria</taxon>
        <taxon>Pseudomonadales</taxon>
        <taxon>Pseudomonadaceae</taxon>
        <taxon>Pseudomonas</taxon>
    </lineage>
</organism>
<feature type="domain" description="Toxin VasX N-terminal region" evidence="3">
    <location>
        <begin position="13"/>
        <end position="165"/>
    </location>
</feature>
<keyword evidence="2" id="KW-0812">Transmembrane</keyword>
<dbReference type="RefSeq" id="WP_339598059.1">
    <property type="nucleotide sequence ID" value="NZ_JBBHLC010000003.1"/>
</dbReference>
<proteinExistence type="predicted"/>
<feature type="transmembrane region" description="Helical" evidence="2">
    <location>
        <begin position="705"/>
        <end position="728"/>
    </location>
</feature>
<evidence type="ECO:0000313" key="5">
    <source>
        <dbReference type="Proteomes" id="UP001380290"/>
    </source>
</evidence>
<dbReference type="Proteomes" id="UP001380290">
    <property type="component" value="Unassembled WGS sequence"/>
</dbReference>
<feature type="transmembrane region" description="Helical" evidence="2">
    <location>
        <begin position="779"/>
        <end position="803"/>
    </location>
</feature>
<name>A0ABU8QMS7_9PSED</name>
<dbReference type="NCBIfam" id="NF041559">
    <property type="entry name" value="BTH_I2691_fam"/>
    <property type="match status" value="1"/>
</dbReference>
<dbReference type="InterPro" id="IPR046864">
    <property type="entry name" value="VasX_N"/>
</dbReference>
<feature type="coiled-coil region" evidence="1">
    <location>
        <begin position="369"/>
        <end position="396"/>
    </location>
</feature>
<evidence type="ECO:0000259" key="3">
    <source>
        <dbReference type="Pfam" id="PF20249"/>
    </source>
</evidence>
<protein>
    <submittedName>
        <fullName evidence="4">T6SS effector BTH_I2691 family protein</fullName>
    </submittedName>
</protein>
<keyword evidence="2" id="KW-1133">Transmembrane helix</keyword>
<keyword evidence="1" id="KW-0175">Coiled coil</keyword>
<accession>A0ABU8QMS7</accession>
<sequence length="947" mass="104035">MTDTSPSSAIAAPTCSVRVPVLPVRYAIVPRTGAMPACRYASSGFNLEQGFSPLQHSSYTLRALRPGYIYVFMKGDSGQKLVIHEYDGQGLYKELRYQGLDRYNQRDRYLSGQSMGWVWADVCQTSAKEVWIGYSPHLWTNAVTARITGSANERKRHMRQLDMTELLAGNQLPSSQPHVLPVSALQDWVEDYKPQGRRMFLDWSSHPFSETLPTGRLIAMARDYPGARPKVPVVVALADTEGLALDLSLSVAAYQHQLNDLIPSEQLQPQASAPDAEQEQTPLCYRLDTERMSHKSRDFHHRNLTAMLLDRTLESMWPANGPPPEAVGYRLEHRGPAPSAAQARFRAFTHKDYSPNGARLGQRLDTDKYLQFLTEREALEKRIVALRERASQASDDHDIWLASAEPAQIDDPYSLAAALASYDRDDITSARGLEISLALLIQPMSQPTPGTEADDLRFKRLERWLDQHDSPLYTALAPFNPFKDKADAVGSLLGAGDEVIEQIAPRFPPIVGITDFTAQTVFTVVLKRLRGKTRWNATHGLKQQVLIAASEANAQKALGLLAARYSVTNQSIRIDPFSREAKNFLDRGMASVVETRELSIKGTRTIALELTTRLHATPTALGLLRIGVGTGANIAILWFNIISLKVAYHNLQKSDAPEYTLGFAASVFGAIGAAAAALVGTRSLYTAAMLKLRPTAPGVAFGNGIIKFLTSKLFIKASGYSAIALGFLSDSMKARRQQQNGDDISATYTFAATMTMNIGALVILRTGVGLAISTSAVPFAGWVTAGLILTGTLLIAGGLFFYAKAYERQFTPIELWAARCIFGNRMNDGEIRDEIILDEAKKIPAFRTLHDEVRAWHEETYRPRLLSAEDALKLGVAGIDTGVHRQGMQGFLARGTTAASRLSAGKATVQFSVLLPNFLIGISIWTATLTRADDVGNKTNLLIEPSC</sequence>
<feature type="transmembrane region" description="Helical" evidence="2">
    <location>
        <begin position="623"/>
        <end position="648"/>
    </location>
</feature>
<keyword evidence="5" id="KW-1185">Reference proteome</keyword>
<evidence type="ECO:0000256" key="1">
    <source>
        <dbReference type="SAM" id="Coils"/>
    </source>
</evidence>
<dbReference type="Pfam" id="PF20249">
    <property type="entry name" value="VasX_N"/>
    <property type="match status" value="1"/>
</dbReference>
<dbReference type="InterPro" id="IPR048126">
    <property type="entry name" value="Toxin_VasX"/>
</dbReference>
<dbReference type="EMBL" id="JBBHLC010000003">
    <property type="protein sequence ID" value="MEJ5861945.1"/>
    <property type="molecule type" value="Genomic_DNA"/>
</dbReference>
<feature type="transmembrane region" description="Helical" evidence="2">
    <location>
        <begin position="748"/>
        <end position="773"/>
    </location>
</feature>
<evidence type="ECO:0000256" key="2">
    <source>
        <dbReference type="SAM" id="Phobius"/>
    </source>
</evidence>
<gene>
    <name evidence="4" type="ORF">V7S98_01770</name>
</gene>
<comment type="caution">
    <text evidence="4">The sequence shown here is derived from an EMBL/GenBank/DDBJ whole genome shotgun (WGS) entry which is preliminary data.</text>
</comment>
<reference evidence="4 5" key="1">
    <citation type="submission" date="2024-02" db="EMBL/GenBank/DDBJ databases">
        <title>Identification of pathogenicity and growth-promoting function of Pseudomonas putida variant.</title>
        <authorList>
            <person name="Sun J."/>
        </authorList>
    </citation>
    <scope>NUCLEOTIDE SEQUENCE [LARGE SCALE GENOMIC DNA]</scope>
    <source>
        <strain evidence="4 5">A03</strain>
    </source>
</reference>
<dbReference type="CDD" id="cd20706">
    <property type="entry name" value="MIX_II"/>
    <property type="match status" value="1"/>
</dbReference>
<keyword evidence="2" id="KW-0472">Membrane</keyword>